<keyword evidence="4" id="KW-0472">Membrane</keyword>
<feature type="transmembrane region" description="Helical" evidence="4">
    <location>
        <begin position="21"/>
        <end position="41"/>
    </location>
</feature>
<feature type="region of interest" description="Disordered" evidence="3">
    <location>
        <begin position="47"/>
        <end position="90"/>
    </location>
</feature>
<dbReference type="RefSeq" id="WP_387348059.1">
    <property type="nucleotide sequence ID" value="NZ_JBIAXI010000047.1"/>
</dbReference>
<protein>
    <submittedName>
        <fullName evidence="5">MFS transporter</fullName>
    </submittedName>
</protein>
<comment type="caution">
    <text evidence="5">The sequence shown here is derived from an EMBL/GenBank/DDBJ whole genome shotgun (WGS) entry which is preliminary data.</text>
</comment>
<dbReference type="Proteomes" id="UP001602119">
    <property type="component" value="Unassembled WGS sequence"/>
</dbReference>
<keyword evidence="4" id="KW-1133">Transmembrane helix</keyword>
<evidence type="ECO:0000256" key="1">
    <source>
        <dbReference type="ARBA" id="ARBA00022448"/>
    </source>
</evidence>
<dbReference type="InterPro" id="IPR010290">
    <property type="entry name" value="TM_effector"/>
</dbReference>
<evidence type="ECO:0000313" key="5">
    <source>
        <dbReference type="EMBL" id="MFF4779323.1"/>
    </source>
</evidence>
<keyword evidence="2" id="KW-1003">Cell membrane</keyword>
<accession>A0ABW6VK30</accession>
<evidence type="ECO:0000256" key="4">
    <source>
        <dbReference type="SAM" id="Phobius"/>
    </source>
</evidence>
<sequence length="122" mass="13083">MAFQGGQALAAPLWGTVADRLGLTTCLLITGAVMLLCAAGVRRCPLHDAEGTNPSPSDHWPAPPWCSSPERPMARSWGPAAPSPWTNEPTRMRIRPFDVRNAPPTQHMPVSTVNTASWAISS</sequence>
<name>A0ABW6VK30_MICFU</name>
<organism evidence="5 6">
    <name type="scientific">Microtetraspora fusca</name>
    <dbReference type="NCBI Taxonomy" id="1997"/>
    <lineage>
        <taxon>Bacteria</taxon>
        <taxon>Bacillati</taxon>
        <taxon>Actinomycetota</taxon>
        <taxon>Actinomycetes</taxon>
        <taxon>Streptosporangiales</taxon>
        <taxon>Streptosporangiaceae</taxon>
        <taxon>Microtetraspora</taxon>
    </lineage>
</organism>
<keyword evidence="1" id="KW-0813">Transport</keyword>
<evidence type="ECO:0000313" key="6">
    <source>
        <dbReference type="Proteomes" id="UP001602119"/>
    </source>
</evidence>
<gene>
    <name evidence="5" type="ORF">ACFY05_41555</name>
</gene>
<keyword evidence="6" id="KW-1185">Reference proteome</keyword>
<dbReference type="EMBL" id="JBIAXI010000047">
    <property type="protein sequence ID" value="MFF4779323.1"/>
    <property type="molecule type" value="Genomic_DNA"/>
</dbReference>
<reference evidence="5 6" key="1">
    <citation type="submission" date="2024-10" db="EMBL/GenBank/DDBJ databases">
        <title>The Natural Products Discovery Center: Release of the First 8490 Sequenced Strains for Exploring Actinobacteria Biosynthetic Diversity.</title>
        <authorList>
            <person name="Kalkreuter E."/>
            <person name="Kautsar S.A."/>
            <person name="Yang D."/>
            <person name="Bader C.D."/>
            <person name="Teijaro C.N."/>
            <person name="Fluegel L."/>
            <person name="Davis C.M."/>
            <person name="Simpson J.R."/>
            <person name="Lauterbach L."/>
            <person name="Steele A.D."/>
            <person name="Gui C."/>
            <person name="Meng S."/>
            <person name="Li G."/>
            <person name="Viehrig K."/>
            <person name="Ye F."/>
            <person name="Su P."/>
            <person name="Kiefer A.F."/>
            <person name="Nichols A."/>
            <person name="Cepeda A.J."/>
            <person name="Yan W."/>
            <person name="Fan B."/>
            <person name="Jiang Y."/>
            <person name="Adhikari A."/>
            <person name="Zheng C.-J."/>
            <person name="Schuster L."/>
            <person name="Cowan T.M."/>
            <person name="Smanski M.J."/>
            <person name="Chevrette M.G."/>
            <person name="De Carvalho L.P.S."/>
            <person name="Shen B."/>
        </authorList>
    </citation>
    <scope>NUCLEOTIDE SEQUENCE [LARGE SCALE GENOMIC DNA]</scope>
    <source>
        <strain evidence="5 6">NPDC001281</strain>
    </source>
</reference>
<keyword evidence="4" id="KW-0812">Transmembrane</keyword>
<proteinExistence type="predicted"/>
<dbReference type="Pfam" id="PF05977">
    <property type="entry name" value="MFS_3"/>
    <property type="match status" value="1"/>
</dbReference>
<evidence type="ECO:0000256" key="2">
    <source>
        <dbReference type="ARBA" id="ARBA00022475"/>
    </source>
</evidence>
<evidence type="ECO:0000256" key="3">
    <source>
        <dbReference type="SAM" id="MobiDB-lite"/>
    </source>
</evidence>